<feature type="domain" description="HTH marR-type" evidence="1">
    <location>
        <begin position="1"/>
        <end position="137"/>
    </location>
</feature>
<dbReference type="RefSeq" id="WP_371945790.1">
    <property type="nucleotide sequence ID" value="NZ_JAXCEH010000035.1"/>
</dbReference>
<comment type="caution">
    <text evidence="2">The sequence shown here is derived from an EMBL/GenBank/DDBJ whole genome shotgun (WGS) entry which is preliminary data.</text>
</comment>
<keyword evidence="3" id="KW-1185">Reference proteome</keyword>
<dbReference type="PROSITE" id="PS50995">
    <property type="entry name" value="HTH_MARR_2"/>
    <property type="match status" value="1"/>
</dbReference>
<dbReference type="EMBL" id="JAXCEH010000035">
    <property type="protein sequence ID" value="MFA1558773.1"/>
    <property type="molecule type" value="Genomic_DNA"/>
</dbReference>
<organism evidence="2 3">
    <name type="scientific">Actinomadura chokoriensis</name>
    <dbReference type="NCBI Taxonomy" id="454156"/>
    <lineage>
        <taxon>Bacteria</taxon>
        <taxon>Bacillati</taxon>
        <taxon>Actinomycetota</taxon>
        <taxon>Actinomycetes</taxon>
        <taxon>Streptosporangiales</taxon>
        <taxon>Thermomonosporaceae</taxon>
        <taxon>Actinomadura</taxon>
    </lineage>
</organism>
<accession>A0ABV4R7A3</accession>
<dbReference type="Gene3D" id="1.10.10.10">
    <property type="entry name" value="Winged helix-like DNA-binding domain superfamily/Winged helix DNA-binding domain"/>
    <property type="match status" value="1"/>
</dbReference>
<dbReference type="Pfam" id="PF01047">
    <property type="entry name" value="MarR"/>
    <property type="match status" value="1"/>
</dbReference>
<evidence type="ECO:0000259" key="1">
    <source>
        <dbReference type="PROSITE" id="PS50995"/>
    </source>
</evidence>
<dbReference type="InterPro" id="IPR036388">
    <property type="entry name" value="WH-like_DNA-bd_sf"/>
</dbReference>
<sequence>MDKPTDLIEYETMLLSRHHMATRRARRTSGALEQSAYVLLSRLRIEGPMSIRELSEAFDLDPSTLNRQTSAMLRDGLAERIPDPAGGIARKFRITAEGERRLDEERGRIVRGVDKIMAGWTPEEVTAFAGYLQRFNTDIERLAGRPWPRP</sequence>
<evidence type="ECO:0000313" key="2">
    <source>
        <dbReference type="EMBL" id="MFA1558773.1"/>
    </source>
</evidence>
<evidence type="ECO:0000313" key="3">
    <source>
        <dbReference type="Proteomes" id="UP001569904"/>
    </source>
</evidence>
<reference evidence="2 3" key="1">
    <citation type="submission" date="2023-11" db="EMBL/GenBank/DDBJ databases">
        <title>Actinomadura monticuli sp. nov., isolated from volcanic ash.</title>
        <authorList>
            <person name="Lee S.D."/>
            <person name="Yang H."/>
            <person name="Kim I.S."/>
        </authorList>
    </citation>
    <scope>NUCLEOTIDE SEQUENCE [LARGE SCALE GENOMIC DNA]</scope>
    <source>
        <strain evidence="2 3">DSM 45346</strain>
    </source>
</reference>
<gene>
    <name evidence="2" type="ORF">SM436_34200</name>
</gene>
<dbReference type="Proteomes" id="UP001569904">
    <property type="component" value="Unassembled WGS sequence"/>
</dbReference>
<dbReference type="SMART" id="SM00347">
    <property type="entry name" value="HTH_MARR"/>
    <property type="match status" value="1"/>
</dbReference>
<dbReference type="SUPFAM" id="SSF46785">
    <property type="entry name" value="Winged helix' DNA-binding domain"/>
    <property type="match status" value="1"/>
</dbReference>
<dbReference type="InterPro" id="IPR000835">
    <property type="entry name" value="HTH_MarR-typ"/>
</dbReference>
<protein>
    <submittedName>
        <fullName evidence="2">MarR family transcriptional regulator</fullName>
    </submittedName>
</protein>
<name>A0ABV4R7A3_9ACTN</name>
<proteinExistence type="predicted"/>
<dbReference type="InterPro" id="IPR036390">
    <property type="entry name" value="WH_DNA-bd_sf"/>
</dbReference>